<protein>
    <submittedName>
        <fullName evidence="1">Domain of Uncharacterized Function (DUF349)</fullName>
    </submittedName>
</protein>
<sequence>MSQDTGPQSFGRVDDDGTVYVRTSSGERSVGQVPDASPSEAMEFFVRRFTSLQTEVELLESRVSSGSVAPAEAQRTAARLSTSIEQANAVGDLEGLKARVDALAPTIEAKAEVRREERAAAHAETKAAKERMVAQAEEILHSNDWRGGVGRFRKLLEEWKQLPRIDRKTDDELWHRFSTARTQFTRHRKAHFAEQNAVREQARRIKEQIIERSRPLADSTDWGTTSRAFRDLMNEWKAAGPAPRDVDEKLWKEFRGIQDVFFDARAKAQSIQDEEYRGNQEAKEKLLDEAEQKILPVKDVEAAKEALRDFLTTFNEIGRVPRDAMRSIDARVKDLEGKVHSAEQAEWKRTDPQARERAQATVDMLTAQIDKLKTDAAKAEADARTAAAAKARESIATYESWLDQARKALKDFTS</sequence>
<dbReference type="AlphaFoldDB" id="A0A239WRM7"/>
<dbReference type="Pfam" id="PF03993">
    <property type="entry name" value="DUF349"/>
    <property type="match status" value="3"/>
</dbReference>
<gene>
    <name evidence="1" type="ORF">SAMEA4412665_01342</name>
</gene>
<name>A0A239WRM7_9ACTN</name>
<dbReference type="eggNOG" id="COG1196">
    <property type="taxonomic scope" value="Bacteria"/>
</dbReference>
<accession>A0A2W5D1I3</accession>
<dbReference type="InterPro" id="IPR007139">
    <property type="entry name" value="DUF349"/>
</dbReference>
<accession>A0A239WRM7</accession>
<dbReference type="Proteomes" id="UP000215332">
    <property type="component" value="Chromosome 1"/>
</dbReference>
<evidence type="ECO:0000313" key="2">
    <source>
        <dbReference type="Proteomes" id="UP000215332"/>
    </source>
</evidence>
<evidence type="ECO:0000313" key="1">
    <source>
        <dbReference type="EMBL" id="SNV36284.1"/>
    </source>
</evidence>
<dbReference type="RefSeq" id="WP_023035328.1">
    <property type="nucleotide sequence ID" value="NZ_JAPJOE010000006.1"/>
</dbReference>
<organism evidence="1 2">
    <name type="scientific">Cutibacterium granulosum</name>
    <dbReference type="NCBI Taxonomy" id="33011"/>
    <lineage>
        <taxon>Bacteria</taxon>
        <taxon>Bacillati</taxon>
        <taxon>Actinomycetota</taxon>
        <taxon>Actinomycetes</taxon>
        <taxon>Propionibacteriales</taxon>
        <taxon>Propionibacteriaceae</taxon>
        <taxon>Cutibacterium</taxon>
    </lineage>
</organism>
<proteinExistence type="predicted"/>
<dbReference type="EMBL" id="LT906441">
    <property type="protein sequence ID" value="SNV36284.1"/>
    <property type="molecule type" value="Genomic_DNA"/>
</dbReference>
<dbReference type="KEGG" id="cgrn:4412665_01342"/>
<reference evidence="1 2" key="1">
    <citation type="submission" date="2017-06" db="EMBL/GenBank/DDBJ databases">
        <authorList>
            <consortium name="Pathogen Informatics"/>
        </authorList>
    </citation>
    <scope>NUCLEOTIDE SEQUENCE [LARGE SCALE GENOMIC DNA]</scope>
    <source>
        <strain evidence="1 2">NCTC11865</strain>
    </source>
</reference>